<keyword evidence="10" id="KW-1185">Reference proteome</keyword>
<evidence type="ECO:0000259" key="8">
    <source>
        <dbReference type="Pfam" id="PF24986"/>
    </source>
</evidence>
<dbReference type="Gene3D" id="2.30.30.240">
    <property type="entry name" value="PRC-barrel domain"/>
    <property type="match status" value="1"/>
</dbReference>
<organism evidence="9 10">
    <name type="scientific">Bifidobacterium tibiigranuli</name>
    <dbReference type="NCBI Taxonomy" id="2172043"/>
    <lineage>
        <taxon>Bacteria</taxon>
        <taxon>Bacillati</taxon>
        <taxon>Actinomycetota</taxon>
        <taxon>Actinomycetes</taxon>
        <taxon>Bifidobacteriales</taxon>
        <taxon>Bifidobacteriaceae</taxon>
        <taxon>Bifidobacterium</taxon>
    </lineage>
</organism>
<dbReference type="Pfam" id="PF01782">
    <property type="entry name" value="RimM"/>
    <property type="match status" value="1"/>
</dbReference>
<dbReference type="InterPro" id="IPR056792">
    <property type="entry name" value="PRC_RimM"/>
</dbReference>
<keyword evidence="1 5" id="KW-0963">Cytoplasm</keyword>
<dbReference type="Proteomes" id="UP000325415">
    <property type="component" value="Unassembled WGS sequence"/>
</dbReference>
<keyword evidence="3 5" id="KW-0698">rRNA processing</keyword>
<keyword evidence="2 5" id="KW-0690">Ribosome biogenesis</keyword>
<evidence type="ECO:0000256" key="1">
    <source>
        <dbReference type="ARBA" id="ARBA00022490"/>
    </source>
</evidence>
<dbReference type="GO" id="GO:0043022">
    <property type="term" value="F:ribosome binding"/>
    <property type="evidence" value="ECO:0007669"/>
    <property type="project" value="InterPro"/>
</dbReference>
<keyword evidence="4 5" id="KW-0143">Chaperone</keyword>
<dbReference type="GO" id="GO:0006364">
    <property type="term" value="P:rRNA processing"/>
    <property type="evidence" value="ECO:0007669"/>
    <property type="project" value="UniProtKB-UniRule"/>
</dbReference>
<dbReference type="InterPro" id="IPR011961">
    <property type="entry name" value="RimM"/>
</dbReference>
<comment type="subcellular location">
    <subcellularLocation>
        <location evidence="5">Cytoplasm</location>
    </subcellularLocation>
</comment>
<evidence type="ECO:0000313" key="9">
    <source>
        <dbReference type="EMBL" id="KAE8128870.1"/>
    </source>
</evidence>
<comment type="similarity">
    <text evidence="5">Belongs to the RimM family.</text>
</comment>
<dbReference type="PANTHER" id="PTHR33692:SF1">
    <property type="entry name" value="RIBOSOME MATURATION FACTOR RIMM"/>
    <property type="match status" value="1"/>
</dbReference>
<sequence>MHDEDPQQRELLRVCRIGRAQGLKGEVNVRITTDEPGRRFSPGASLFTRDGSGEYTVESARTFKDRWIVHFDGVDSREAAEAMNGVELYGEADDPEEMAQENAWYPKDLIGLEARLASDNALGLPGGKVLGKIVDVIDGPAQSLLKLRLVSGLVGNDLTSGSSTAGDAETATDETAPTAPTTALIPFVDPIVPDIDLDERTLTIDPPGGLIPGLG</sequence>
<dbReference type="SUPFAM" id="SSF50447">
    <property type="entry name" value="Translation proteins"/>
    <property type="match status" value="1"/>
</dbReference>
<dbReference type="GO" id="GO:0042274">
    <property type="term" value="P:ribosomal small subunit biogenesis"/>
    <property type="evidence" value="ECO:0007669"/>
    <property type="project" value="UniProtKB-UniRule"/>
</dbReference>
<dbReference type="HAMAP" id="MF_00014">
    <property type="entry name" value="Ribosome_mat_RimM"/>
    <property type="match status" value="1"/>
</dbReference>
<dbReference type="InterPro" id="IPR036976">
    <property type="entry name" value="RimM_N_sf"/>
</dbReference>
<comment type="function">
    <text evidence="5">An accessory protein needed during the final step in the assembly of 30S ribosomal subunit, possibly for assembly of the head region. Essential for efficient processing of 16S rRNA. May be needed both before and after RbfA during the maturation of 16S rRNA. It has affinity for free ribosomal 30S subunits but not for 70S ribosomes.</text>
</comment>
<dbReference type="SUPFAM" id="SSF50346">
    <property type="entry name" value="PRC-barrel domain"/>
    <property type="match status" value="1"/>
</dbReference>
<dbReference type="GO" id="GO:0005840">
    <property type="term" value="C:ribosome"/>
    <property type="evidence" value="ECO:0007669"/>
    <property type="project" value="InterPro"/>
</dbReference>
<dbReference type="InterPro" id="IPR011033">
    <property type="entry name" value="PRC_barrel-like_sf"/>
</dbReference>
<evidence type="ECO:0000256" key="6">
    <source>
        <dbReference type="SAM" id="MobiDB-lite"/>
    </source>
</evidence>
<evidence type="ECO:0000259" key="7">
    <source>
        <dbReference type="Pfam" id="PF01782"/>
    </source>
</evidence>
<feature type="region of interest" description="Disordered" evidence="6">
    <location>
        <begin position="159"/>
        <end position="180"/>
    </location>
</feature>
<dbReference type="OrthoDB" id="5381335at2"/>
<dbReference type="EMBL" id="QDAG01000004">
    <property type="protein sequence ID" value="KAE8128870.1"/>
    <property type="molecule type" value="Genomic_DNA"/>
</dbReference>
<dbReference type="GO" id="GO:0005737">
    <property type="term" value="C:cytoplasm"/>
    <property type="evidence" value="ECO:0007669"/>
    <property type="project" value="UniProtKB-SubCell"/>
</dbReference>
<dbReference type="InterPro" id="IPR009000">
    <property type="entry name" value="Transl_B-barrel_sf"/>
</dbReference>
<dbReference type="Pfam" id="PF24986">
    <property type="entry name" value="PRC_RimM"/>
    <property type="match status" value="1"/>
</dbReference>
<name>A0A5N6S5Z3_9BIFI</name>
<comment type="domain">
    <text evidence="5">The PRC barrel domain binds ribosomal protein uS19.</text>
</comment>
<gene>
    <name evidence="5" type="primary">rimM</name>
    <name evidence="9" type="ORF">DDE84_05025</name>
</gene>
<proteinExistence type="inferred from homology"/>
<evidence type="ECO:0000256" key="2">
    <source>
        <dbReference type="ARBA" id="ARBA00022517"/>
    </source>
</evidence>
<feature type="domain" description="Ribosome maturation factor RimM PRC barrel" evidence="8">
    <location>
        <begin position="107"/>
        <end position="210"/>
    </location>
</feature>
<dbReference type="AlphaFoldDB" id="A0A5N6S5Z3"/>
<evidence type="ECO:0000313" key="10">
    <source>
        <dbReference type="Proteomes" id="UP000325415"/>
    </source>
</evidence>
<evidence type="ECO:0000256" key="4">
    <source>
        <dbReference type="ARBA" id="ARBA00023186"/>
    </source>
</evidence>
<dbReference type="InterPro" id="IPR002676">
    <property type="entry name" value="RimM_N"/>
</dbReference>
<comment type="caution">
    <text evidence="9">The sequence shown here is derived from an EMBL/GenBank/DDBJ whole genome shotgun (WGS) entry which is preliminary data.</text>
</comment>
<evidence type="ECO:0000256" key="5">
    <source>
        <dbReference type="HAMAP-Rule" id="MF_00014"/>
    </source>
</evidence>
<reference evidence="9 10" key="1">
    <citation type="submission" date="2018-04" db="EMBL/GenBank/DDBJ databases">
        <authorList>
            <person name="Eckel V.P."/>
            <person name="Vogel R.F."/>
        </authorList>
    </citation>
    <scope>NUCLEOTIDE SEQUENCE [LARGE SCALE GENOMIC DNA]</scope>
    <source>
        <strain evidence="10">TMW 2.1764</strain>
    </source>
</reference>
<feature type="domain" description="RimM N-terminal" evidence="7">
    <location>
        <begin position="14"/>
        <end position="93"/>
    </location>
</feature>
<dbReference type="Gene3D" id="2.40.30.60">
    <property type="entry name" value="RimM"/>
    <property type="match status" value="1"/>
</dbReference>
<dbReference type="NCBIfam" id="TIGR02273">
    <property type="entry name" value="16S_RimM"/>
    <property type="match status" value="1"/>
</dbReference>
<dbReference type="PANTHER" id="PTHR33692">
    <property type="entry name" value="RIBOSOME MATURATION FACTOR RIMM"/>
    <property type="match status" value="1"/>
</dbReference>
<accession>A0A5N6S5Z3</accession>
<evidence type="ECO:0000256" key="3">
    <source>
        <dbReference type="ARBA" id="ARBA00022552"/>
    </source>
</evidence>
<comment type="subunit">
    <text evidence="5">Binds ribosomal protein uS19.</text>
</comment>
<protein>
    <recommendedName>
        <fullName evidence="5">Ribosome maturation factor RimM</fullName>
    </recommendedName>
</protein>